<dbReference type="Proteomes" id="UP000008311">
    <property type="component" value="Unassembled WGS sequence"/>
</dbReference>
<sequence length="68" mass="7749">MGIRLESHYCKGAAAHTQGSKAGKEEWAYNLPARDQWGLMVKSSLYTQLYTFPFSAVHKKVPLFMYAH</sequence>
<proteinExistence type="predicted"/>
<reference evidence="2" key="1">
    <citation type="journal article" date="2010" name="Nat. Biotechnol.">
        <title>Draft genome sequence of the oilseed species Ricinus communis.</title>
        <authorList>
            <person name="Chan A.P."/>
            <person name="Crabtree J."/>
            <person name="Zhao Q."/>
            <person name="Lorenzi H."/>
            <person name="Orvis J."/>
            <person name="Puiu D."/>
            <person name="Melake-Berhan A."/>
            <person name="Jones K.M."/>
            <person name="Redman J."/>
            <person name="Chen G."/>
            <person name="Cahoon E.B."/>
            <person name="Gedil M."/>
            <person name="Stanke M."/>
            <person name="Haas B.J."/>
            <person name="Wortman J.R."/>
            <person name="Fraser-Liggett C.M."/>
            <person name="Ravel J."/>
            <person name="Rabinowicz P.D."/>
        </authorList>
    </citation>
    <scope>NUCLEOTIDE SEQUENCE [LARGE SCALE GENOMIC DNA]</scope>
    <source>
        <strain evidence="2">cv. Hale</strain>
    </source>
</reference>
<dbReference type="EMBL" id="EQ973802">
    <property type="protein sequence ID" value="EEF46291.1"/>
    <property type="molecule type" value="Genomic_DNA"/>
</dbReference>
<evidence type="ECO:0000313" key="2">
    <source>
        <dbReference type="Proteomes" id="UP000008311"/>
    </source>
</evidence>
<organism evidence="1 2">
    <name type="scientific">Ricinus communis</name>
    <name type="common">Castor bean</name>
    <dbReference type="NCBI Taxonomy" id="3988"/>
    <lineage>
        <taxon>Eukaryota</taxon>
        <taxon>Viridiplantae</taxon>
        <taxon>Streptophyta</taxon>
        <taxon>Embryophyta</taxon>
        <taxon>Tracheophyta</taxon>
        <taxon>Spermatophyta</taxon>
        <taxon>Magnoliopsida</taxon>
        <taxon>eudicotyledons</taxon>
        <taxon>Gunneridae</taxon>
        <taxon>Pentapetalae</taxon>
        <taxon>rosids</taxon>
        <taxon>fabids</taxon>
        <taxon>Malpighiales</taxon>
        <taxon>Euphorbiaceae</taxon>
        <taxon>Acalyphoideae</taxon>
        <taxon>Acalypheae</taxon>
        <taxon>Ricinus</taxon>
    </lineage>
</organism>
<evidence type="ECO:0000313" key="1">
    <source>
        <dbReference type="EMBL" id="EEF46291.1"/>
    </source>
</evidence>
<gene>
    <name evidence="1" type="ORF">RCOM_0712260</name>
</gene>
<name>B9RRC0_RICCO</name>
<dbReference type="InParanoid" id="B9RRC0"/>
<keyword evidence="2" id="KW-1185">Reference proteome</keyword>
<accession>B9RRC0</accession>
<protein>
    <submittedName>
        <fullName evidence="1">Uncharacterized protein</fullName>
    </submittedName>
</protein>
<dbReference type="AlphaFoldDB" id="B9RRC0"/>